<gene>
    <name evidence="1" type="ordered locus">Clole_4040</name>
</gene>
<dbReference type="NCBIfam" id="TIGR01549">
    <property type="entry name" value="HAD-SF-IA-v1"/>
    <property type="match status" value="1"/>
</dbReference>
<keyword evidence="1" id="KW-0378">Hydrolase</keyword>
<dbReference type="PANTHER" id="PTHR18901:SF38">
    <property type="entry name" value="PSEUDOURIDINE-5'-PHOSPHATASE"/>
    <property type="match status" value="1"/>
</dbReference>
<dbReference type="PRINTS" id="PR00413">
    <property type="entry name" value="HADHALOGNASE"/>
</dbReference>
<dbReference type="Gene3D" id="3.40.50.1000">
    <property type="entry name" value="HAD superfamily/HAD-like"/>
    <property type="match status" value="1"/>
</dbReference>
<dbReference type="SUPFAM" id="SSF56784">
    <property type="entry name" value="HAD-like"/>
    <property type="match status" value="1"/>
</dbReference>
<dbReference type="RefSeq" id="WP_013658990.1">
    <property type="nucleotide sequence ID" value="NC_015275.1"/>
</dbReference>
<reference evidence="1 2" key="1">
    <citation type="journal article" date="2011" name="J. Bacteriol.">
        <title>Complete genome sequence of the cellulose-degrading bacterium Cellulosilyticum lentocellum.</title>
        <authorList>
            <consortium name="US DOE Joint Genome Institute"/>
            <person name="Miller D.A."/>
            <person name="Suen G."/>
            <person name="Bruce D."/>
            <person name="Copeland A."/>
            <person name="Cheng J.F."/>
            <person name="Detter C."/>
            <person name="Goodwin L.A."/>
            <person name="Han C.S."/>
            <person name="Hauser L.J."/>
            <person name="Land M.L."/>
            <person name="Lapidus A."/>
            <person name="Lucas S."/>
            <person name="Meincke L."/>
            <person name="Pitluck S."/>
            <person name="Tapia R."/>
            <person name="Teshima H."/>
            <person name="Woyke T."/>
            <person name="Fox B.G."/>
            <person name="Angert E.R."/>
            <person name="Currie C.R."/>
        </authorList>
    </citation>
    <scope>NUCLEOTIDE SEQUENCE [LARGE SCALE GENOMIC DNA]</scope>
    <source>
        <strain evidence="2">ATCC 49066 / DSM 5427 / NCIMB 11756 / RHM5</strain>
    </source>
</reference>
<protein>
    <submittedName>
        <fullName evidence="1">HAD-superfamily hydrolase, subfamily IA, variant 3</fullName>
    </submittedName>
</protein>
<dbReference type="NCBIfam" id="TIGR01509">
    <property type="entry name" value="HAD-SF-IA-v3"/>
    <property type="match status" value="1"/>
</dbReference>
<accession>F2JL73</accession>
<dbReference type="PANTHER" id="PTHR18901">
    <property type="entry name" value="2-DEOXYGLUCOSE-6-PHOSPHATE PHOSPHATASE 2"/>
    <property type="match status" value="1"/>
</dbReference>
<name>F2JL73_CELLD</name>
<dbReference type="SFLD" id="SFLDG01135">
    <property type="entry name" value="C1.5.6:_HAD__Beta-PGM__Phospha"/>
    <property type="match status" value="1"/>
</dbReference>
<keyword evidence="2" id="KW-1185">Reference proteome</keyword>
<dbReference type="eggNOG" id="COG0637">
    <property type="taxonomic scope" value="Bacteria"/>
</dbReference>
<dbReference type="SFLD" id="SFLDS00003">
    <property type="entry name" value="Haloacid_Dehalogenase"/>
    <property type="match status" value="1"/>
</dbReference>
<sequence>MIKAVVFDMDGVLFDTERLVSVAWSQVAKEEAMEGIDMVLKDCIGRSYEDTRLVFLKHYGETFDFEGFRTKAGKLFFKDIEDNGLPIKLGVHELLAYLKEKGYKIGLASSTKKQGVLSHLREAKIEEYFEVIVGGDMVKHSKPNPEIYQMACRLLGVEPSEAICIEDSLNGIRSASSAGLNVIMVPDLIEPTEDILPLLHKQFASLLEVKAYLEQM</sequence>
<dbReference type="SFLD" id="SFLDG01129">
    <property type="entry name" value="C1.5:_HAD__Beta-PGM__Phosphata"/>
    <property type="match status" value="1"/>
</dbReference>
<dbReference type="InterPro" id="IPR023214">
    <property type="entry name" value="HAD_sf"/>
</dbReference>
<dbReference type="InterPro" id="IPR036412">
    <property type="entry name" value="HAD-like_sf"/>
</dbReference>
<dbReference type="GO" id="GO:0016787">
    <property type="term" value="F:hydrolase activity"/>
    <property type="evidence" value="ECO:0007669"/>
    <property type="project" value="UniProtKB-KW"/>
</dbReference>
<evidence type="ECO:0000313" key="2">
    <source>
        <dbReference type="Proteomes" id="UP000008467"/>
    </source>
</evidence>
<evidence type="ECO:0000313" key="1">
    <source>
        <dbReference type="EMBL" id="ADZ85718.1"/>
    </source>
</evidence>
<dbReference type="InterPro" id="IPR023198">
    <property type="entry name" value="PGP-like_dom2"/>
</dbReference>
<organism evidence="1 2">
    <name type="scientific">Cellulosilyticum lentocellum (strain ATCC 49066 / DSM 5427 / NCIMB 11756 / RHM5)</name>
    <name type="common">Clostridium lentocellum</name>
    <dbReference type="NCBI Taxonomy" id="642492"/>
    <lineage>
        <taxon>Bacteria</taxon>
        <taxon>Bacillati</taxon>
        <taxon>Bacillota</taxon>
        <taxon>Clostridia</taxon>
        <taxon>Lachnospirales</taxon>
        <taxon>Cellulosilyticaceae</taxon>
        <taxon>Cellulosilyticum</taxon>
    </lineage>
</organism>
<dbReference type="KEGG" id="cle:Clole_4040"/>
<dbReference type="Gene3D" id="1.10.150.240">
    <property type="entry name" value="Putative phosphatase, domain 2"/>
    <property type="match status" value="1"/>
</dbReference>
<dbReference type="Proteomes" id="UP000008467">
    <property type="component" value="Chromosome"/>
</dbReference>
<dbReference type="AlphaFoldDB" id="F2JL73"/>
<proteinExistence type="predicted"/>
<dbReference type="InterPro" id="IPR041492">
    <property type="entry name" value="HAD_2"/>
</dbReference>
<dbReference type="STRING" id="642492.Clole_4040"/>
<dbReference type="HOGENOM" id="CLU_045011_13_3_9"/>
<dbReference type="EMBL" id="CP002582">
    <property type="protein sequence ID" value="ADZ85718.1"/>
    <property type="molecule type" value="Genomic_DNA"/>
</dbReference>
<dbReference type="InterPro" id="IPR006439">
    <property type="entry name" value="HAD-SF_hydro_IA"/>
</dbReference>
<dbReference type="Pfam" id="PF13419">
    <property type="entry name" value="HAD_2"/>
    <property type="match status" value="1"/>
</dbReference>